<dbReference type="InterPro" id="IPR041489">
    <property type="entry name" value="PDZ_6"/>
</dbReference>
<keyword evidence="13" id="KW-1185">Reference proteome</keyword>
<evidence type="ECO:0000256" key="4">
    <source>
        <dbReference type="ARBA" id="ARBA00022729"/>
    </source>
</evidence>
<dbReference type="PRINTS" id="PR00834">
    <property type="entry name" value="PROTEASES2C"/>
</dbReference>
<keyword evidence="3 12" id="KW-0645">Protease</keyword>
<evidence type="ECO:0000256" key="2">
    <source>
        <dbReference type="ARBA" id="ARBA00010541"/>
    </source>
</evidence>
<dbReference type="InterPro" id="IPR011782">
    <property type="entry name" value="Pept_S1C_Do"/>
</dbReference>
<evidence type="ECO:0000256" key="8">
    <source>
        <dbReference type="ARBA" id="ARBA00022825"/>
    </source>
</evidence>
<keyword evidence="6" id="KW-0574">Periplasm</keyword>
<dbReference type="Proteomes" id="UP001156672">
    <property type="component" value="Unassembled WGS sequence"/>
</dbReference>
<keyword evidence="5" id="KW-0677">Repeat</keyword>
<proteinExistence type="inferred from homology"/>
<evidence type="ECO:0000256" key="10">
    <source>
        <dbReference type="SAM" id="SignalP"/>
    </source>
</evidence>
<feature type="region of interest" description="Disordered" evidence="9">
    <location>
        <begin position="82"/>
        <end position="103"/>
    </location>
</feature>
<reference evidence="13" key="1">
    <citation type="journal article" date="2019" name="Int. J. Syst. Evol. Microbiol.">
        <title>The Global Catalogue of Microorganisms (GCM) 10K type strain sequencing project: providing services to taxonomists for standard genome sequencing and annotation.</title>
        <authorList>
            <consortium name="The Broad Institute Genomics Platform"/>
            <consortium name="The Broad Institute Genome Sequencing Center for Infectious Disease"/>
            <person name="Wu L."/>
            <person name="Ma J."/>
        </authorList>
    </citation>
    <scope>NUCLEOTIDE SEQUENCE [LARGE SCALE GENOMIC DNA]</scope>
    <source>
        <strain evidence="13">NBRC 3250</strain>
    </source>
</reference>
<comment type="similarity">
    <text evidence="2">Belongs to the peptidase S1C family.</text>
</comment>
<protein>
    <submittedName>
        <fullName evidence="12">Serine protease</fullName>
    </submittedName>
</protein>
<evidence type="ECO:0000256" key="6">
    <source>
        <dbReference type="ARBA" id="ARBA00022764"/>
    </source>
</evidence>
<feature type="signal peptide" evidence="10">
    <location>
        <begin position="1"/>
        <end position="35"/>
    </location>
</feature>
<keyword evidence="4 10" id="KW-0732">Signal</keyword>
<dbReference type="GO" id="GO:0006508">
    <property type="term" value="P:proteolysis"/>
    <property type="evidence" value="ECO:0007669"/>
    <property type="project" value="UniProtKB-KW"/>
</dbReference>
<dbReference type="PROSITE" id="PS50106">
    <property type="entry name" value="PDZ"/>
    <property type="match status" value="2"/>
</dbReference>
<comment type="subcellular location">
    <subcellularLocation>
        <location evidence="1">Periplasm</location>
    </subcellularLocation>
</comment>
<sequence length="524" mass="53466">MFLQQVGIDMTTRFRTSLSALAATTMLVAAPFAFADTAPAAVAPSGAIKPQTGVQALPNFVTLVKQVKPAVVSITSHIKADVAEEEENGPGGGGGGMGQGSPFPFPFPFQMMPQQQQPNRTVEARGSGFIISSDGYVVTNNHVVNGATKVTVTLDDGTTLPAKIIGRDPKTDVALLRVKPTGKLPFIELGDSDEVQPGEWVIAVGNPYGLGGTVTAGIVSALGRDLHSGAYNDFIQVDAPINHGNSGGPLFTQDGKVVGINSMIISPNGGGSIGIGFAIPSDTVRSVVSQLEKTGHVTRGYLGIEGQDISPTMAQALNLQSPEPGAPPRGTLVASVSKGSPAEKAGIKSGDVVTTLNGKPIKNGHDLAVKVVSIAPGTAATLGLLRDSKPMTVNFTVGNLSAQDHASGDAADSAQAGAGKLGVSLASLTPRARQELGLDDSVQGAVVADVVQGSPADQAGIRPGDIVVAVGNHVTPSPKAVVAQVHDALGRKQPPLLRILRDGQQLFVAVSPTGSDDDSSDDAQ</sequence>
<dbReference type="Gene3D" id="2.40.10.120">
    <property type="match status" value="1"/>
</dbReference>
<evidence type="ECO:0000259" key="11">
    <source>
        <dbReference type="PROSITE" id="PS50106"/>
    </source>
</evidence>
<comment type="caution">
    <text evidence="12">The sequence shown here is derived from an EMBL/GenBank/DDBJ whole genome shotgun (WGS) entry which is preliminary data.</text>
</comment>
<dbReference type="InterPro" id="IPR036034">
    <property type="entry name" value="PDZ_sf"/>
</dbReference>
<name>A0ABQ5WZV7_9PROT</name>
<dbReference type="InterPro" id="IPR001478">
    <property type="entry name" value="PDZ"/>
</dbReference>
<dbReference type="SUPFAM" id="SSF50494">
    <property type="entry name" value="Trypsin-like serine proteases"/>
    <property type="match status" value="1"/>
</dbReference>
<feature type="chain" id="PRO_5045756815" evidence="10">
    <location>
        <begin position="36"/>
        <end position="524"/>
    </location>
</feature>
<evidence type="ECO:0000256" key="7">
    <source>
        <dbReference type="ARBA" id="ARBA00022801"/>
    </source>
</evidence>
<dbReference type="CDD" id="cd10839">
    <property type="entry name" value="cpPDZ1_DegP-like"/>
    <property type="match status" value="1"/>
</dbReference>
<dbReference type="GO" id="GO:0008233">
    <property type="term" value="F:peptidase activity"/>
    <property type="evidence" value="ECO:0007669"/>
    <property type="project" value="UniProtKB-KW"/>
</dbReference>
<dbReference type="SUPFAM" id="SSF50156">
    <property type="entry name" value="PDZ domain-like"/>
    <property type="match status" value="2"/>
</dbReference>
<dbReference type="PANTHER" id="PTHR22939">
    <property type="entry name" value="SERINE PROTEASE FAMILY S1C HTRA-RELATED"/>
    <property type="match status" value="1"/>
</dbReference>
<dbReference type="Pfam" id="PF17820">
    <property type="entry name" value="PDZ_6"/>
    <property type="match status" value="1"/>
</dbReference>
<evidence type="ECO:0000313" key="13">
    <source>
        <dbReference type="Proteomes" id="UP001156672"/>
    </source>
</evidence>
<dbReference type="InterPro" id="IPR001940">
    <property type="entry name" value="Peptidase_S1C"/>
</dbReference>
<accession>A0ABQ5WZV7</accession>
<dbReference type="PANTHER" id="PTHR22939:SF129">
    <property type="entry name" value="SERINE PROTEASE HTRA2, MITOCHONDRIAL"/>
    <property type="match status" value="1"/>
</dbReference>
<dbReference type="InterPro" id="IPR009003">
    <property type="entry name" value="Peptidase_S1_PA"/>
</dbReference>
<dbReference type="Pfam" id="PF13365">
    <property type="entry name" value="Trypsin_2"/>
    <property type="match status" value="1"/>
</dbReference>
<feature type="domain" description="PDZ" evidence="11">
    <location>
        <begin position="419"/>
        <end position="472"/>
    </location>
</feature>
<feature type="compositionally biased region" description="Gly residues" evidence="9">
    <location>
        <begin position="89"/>
        <end position="99"/>
    </location>
</feature>
<dbReference type="EMBL" id="BSNW01000009">
    <property type="protein sequence ID" value="GLQ68728.1"/>
    <property type="molecule type" value="Genomic_DNA"/>
</dbReference>
<gene>
    <name evidence="12" type="ORF">GCM10007866_11790</name>
</gene>
<keyword evidence="7" id="KW-0378">Hydrolase</keyword>
<feature type="domain" description="PDZ" evidence="11">
    <location>
        <begin position="317"/>
        <end position="363"/>
    </location>
</feature>
<evidence type="ECO:0000256" key="9">
    <source>
        <dbReference type="SAM" id="MobiDB-lite"/>
    </source>
</evidence>
<keyword evidence="8" id="KW-0720">Serine protease</keyword>
<dbReference type="NCBIfam" id="TIGR02037">
    <property type="entry name" value="degP_htrA_DO"/>
    <property type="match status" value="1"/>
</dbReference>
<dbReference type="SMART" id="SM00228">
    <property type="entry name" value="PDZ"/>
    <property type="match status" value="2"/>
</dbReference>
<dbReference type="Pfam" id="PF13180">
    <property type="entry name" value="PDZ_2"/>
    <property type="match status" value="1"/>
</dbReference>
<evidence type="ECO:0000256" key="1">
    <source>
        <dbReference type="ARBA" id="ARBA00004418"/>
    </source>
</evidence>
<evidence type="ECO:0000313" key="12">
    <source>
        <dbReference type="EMBL" id="GLQ68728.1"/>
    </source>
</evidence>
<dbReference type="Gene3D" id="2.30.42.10">
    <property type="match status" value="2"/>
</dbReference>
<organism evidence="12 13">
    <name type="scientific">Gluconobacter albidus</name>
    <dbReference type="NCBI Taxonomy" id="318683"/>
    <lineage>
        <taxon>Bacteria</taxon>
        <taxon>Pseudomonadati</taxon>
        <taxon>Pseudomonadota</taxon>
        <taxon>Alphaproteobacteria</taxon>
        <taxon>Acetobacterales</taxon>
        <taxon>Acetobacteraceae</taxon>
        <taxon>Gluconobacter</taxon>
    </lineage>
</organism>
<evidence type="ECO:0000256" key="3">
    <source>
        <dbReference type="ARBA" id="ARBA00022670"/>
    </source>
</evidence>
<evidence type="ECO:0000256" key="5">
    <source>
        <dbReference type="ARBA" id="ARBA00022737"/>
    </source>
</evidence>